<feature type="compositionally biased region" description="Basic and acidic residues" evidence="1">
    <location>
        <begin position="1"/>
        <end position="16"/>
    </location>
</feature>
<comment type="caution">
    <text evidence="2">The sequence shown here is derived from an EMBL/GenBank/DDBJ whole genome shotgun (WGS) entry which is preliminary data.</text>
</comment>
<gene>
    <name evidence="2" type="ORF">GCM10018980_40290</name>
</gene>
<evidence type="ECO:0000256" key="1">
    <source>
        <dbReference type="SAM" id="MobiDB-lite"/>
    </source>
</evidence>
<dbReference type="Proteomes" id="UP000619355">
    <property type="component" value="Unassembled WGS sequence"/>
</dbReference>
<sequence>MPDAVLAHEDADRQVDEQAGEPAAGGDPDGRDGDQQDDGADEQELVEVVDGQRVPPPGKGAGDLRLLRYLT</sequence>
<feature type="compositionally biased region" description="Acidic residues" evidence="1">
    <location>
        <begin position="35"/>
        <end position="47"/>
    </location>
</feature>
<feature type="region of interest" description="Disordered" evidence="1">
    <location>
        <begin position="1"/>
        <end position="71"/>
    </location>
</feature>
<name>A0A919C6B0_9ACTN</name>
<evidence type="ECO:0000313" key="3">
    <source>
        <dbReference type="Proteomes" id="UP000619355"/>
    </source>
</evidence>
<dbReference type="AlphaFoldDB" id="A0A919C6B0"/>
<reference evidence="3" key="1">
    <citation type="journal article" date="2019" name="Int. J. Syst. Evol. Microbiol.">
        <title>The Global Catalogue of Microorganisms (GCM) 10K type strain sequencing project: providing services to taxonomists for standard genome sequencing and annotation.</title>
        <authorList>
            <consortium name="The Broad Institute Genomics Platform"/>
            <consortium name="The Broad Institute Genome Sequencing Center for Infectious Disease"/>
            <person name="Wu L."/>
            <person name="Ma J."/>
        </authorList>
    </citation>
    <scope>NUCLEOTIDE SEQUENCE [LARGE SCALE GENOMIC DNA]</scope>
    <source>
        <strain evidence="3">JCM 4253</strain>
    </source>
</reference>
<evidence type="ECO:0000313" key="2">
    <source>
        <dbReference type="EMBL" id="GHG55085.1"/>
    </source>
</evidence>
<keyword evidence="3" id="KW-1185">Reference proteome</keyword>
<dbReference type="EMBL" id="BNBF01000011">
    <property type="protein sequence ID" value="GHG55085.1"/>
    <property type="molecule type" value="Genomic_DNA"/>
</dbReference>
<organism evidence="2 3">
    <name type="scientific">Streptomyces capoamus</name>
    <dbReference type="NCBI Taxonomy" id="68183"/>
    <lineage>
        <taxon>Bacteria</taxon>
        <taxon>Bacillati</taxon>
        <taxon>Actinomycetota</taxon>
        <taxon>Actinomycetes</taxon>
        <taxon>Kitasatosporales</taxon>
        <taxon>Streptomycetaceae</taxon>
        <taxon>Streptomyces</taxon>
    </lineage>
</organism>
<accession>A0A919C6B0</accession>
<proteinExistence type="predicted"/>
<protein>
    <submittedName>
        <fullName evidence="2">Uncharacterized protein</fullName>
    </submittedName>
</protein>